<evidence type="ECO:0000313" key="4">
    <source>
        <dbReference type="Proteomes" id="UP000694863"/>
    </source>
</evidence>
<keyword evidence="4" id="KW-1185">Reference proteome</keyword>
<feature type="signal peptide" evidence="2">
    <location>
        <begin position="1"/>
        <end position="15"/>
    </location>
</feature>
<organism evidence="4 5">
    <name type="scientific">Echinops telfairi</name>
    <name type="common">Lesser hedgehog tenrec</name>
    <dbReference type="NCBI Taxonomy" id="9371"/>
    <lineage>
        <taxon>Eukaryota</taxon>
        <taxon>Metazoa</taxon>
        <taxon>Chordata</taxon>
        <taxon>Craniata</taxon>
        <taxon>Vertebrata</taxon>
        <taxon>Euteleostomi</taxon>
        <taxon>Mammalia</taxon>
        <taxon>Eutheria</taxon>
        <taxon>Afrotheria</taxon>
        <taxon>Tenrecidae</taxon>
        <taxon>Tenrecinae</taxon>
        <taxon>Echinops</taxon>
    </lineage>
</organism>
<dbReference type="InterPro" id="IPR013783">
    <property type="entry name" value="Ig-like_fold"/>
</dbReference>
<sequence>MLALLDAAALMLVAGAPWVSPAAAGGNTLQSPENVEVHIIDDTFTLKWSRSDDSVGNVTFSAEYQMSGMDNWINLPGCQSITGTRCDFSSDELDVFEQVTLRIRAEKGNETSPWQEVESFVPFQKAQIGPPKVHLEAEDKAIVISILPPGTKESLMWAMDSSSFKYRLVIWTNSSGADKRIETVYPRSKIYKLSPETTYCLQVKAYLRVPRKNGMYSPVYCISTTVESKLPPPENLKVDSKKSICSLKWDTADENTTFQVQWLHAYLKKIPGNHSDKWKTIPGCETLETTQCVFPPNVFPKGIYFFRVQASKGNSTSRWSEEKEFYIDTQTVVLPPVIRMKSINGSLNVYIGAPKENKSVNPNYPLTYEAHLWKNTSNAQIKTIQTKTDFIIPNVEPRTVYCIKARALIEDEKWNTSSVFSEIVCEETKPETIPVKWLIAGICIALFCTPCVFYSLKGLLRCINYVVPPSRKPPPCIQEYLSEHSLKNLLLLASEEQTERCFIIERVNPLPPTEEETNQMDEDHKKYNSQTSRDSGNYSNEDENSGSSTSGELQQAIV</sequence>
<evidence type="ECO:0000256" key="2">
    <source>
        <dbReference type="SAM" id="SignalP"/>
    </source>
</evidence>
<feature type="chain" id="PRO_5045900010" evidence="2">
    <location>
        <begin position="16"/>
        <end position="558"/>
    </location>
</feature>
<feature type="compositionally biased region" description="Polar residues" evidence="1">
    <location>
        <begin position="528"/>
        <end position="558"/>
    </location>
</feature>
<dbReference type="CDD" id="cd00063">
    <property type="entry name" value="FN3"/>
    <property type="match status" value="2"/>
</dbReference>
<evidence type="ECO:0000259" key="3">
    <source>
        <dbReference type="PROSITE" id="PS50853"/>
    </source>
</evidence>
<keyword evidence="2" id="KW-0732">Signal</keyword>
<dbReference type="RefSeq" id="XP_004711386.1">
    <property type="nucleotide sequence ID" value="XM_004711329.2"/>
</dbReference>
<feature type="domain" description="Fibronectin type-III" evidence="3">
    <location>
        <begin position="232"/>
        <end position="332"/>
    </location>
</feature>
<gene>
    <name evidence="5" type="primary">IFNAR1</name>
</gene>
<dbReference type="GeneID" id="101640204"/>
<dbReference type="PANTHER" id="PTHR20859:SF54">
    <property type="entry name" value="INTERFERON ALPHA_BETA RECEPTOR 1"/>
    <property type="match status" value="1"/>
</dbReference>
<keyword evidence="5" id="KW-0675">Receptor</keyword>
<dbReference type="Pfam" id="PF09294">
    <property type="entry name" value="Interfer-bind"/>
    <property type="match status" value="2"/>
</dbReference>
<dbReference type="Gene3D" id="2.60.40.10">
    <property type="entry name" value="Immunoglobulins"/>
    <property type="match status" value="4"/>
</dbReference>
<dbReference type="PROSITE" id="PS50853">
    <property type="entry name" value="FN3"/>
    <property type="match status" value="1"/>
</dbReference>
<protein>
    <submittedName>
        <fullName evidence="5">Interferon alpha/beta receptor 1</fullName>
    </submittedName>
</protein>
<dbReference type="InterPro" id="IPR050650">
    <property type="entry name" value="Type-II_Cytokine-TF_Rcpt"/>
</dbReference>
<proteinExistence type="predicted"/>
<dbReference type="PANTHER" id="PTHR20859">
    <property type="entry name" value="INTERFERON/INTERLEUKIN RECEPTOR"/>
    <property type="match status" value="1"/>
</dbReference>
<dbReference type="InterPro" id="IPR003961">
    <property type="entry name" value="FN3_dom"/>
</dbReference>
<dbReference type="Proteomes" id="UP000694863">
    <property type="component" value="Unplaced"/>
</dbReference>
<evidence type="ECO:0000313" key="5">
    <source>
        <dbReference type="RefSeq" id="XP_004711386.1"/>
    </source>
</evidence>
<dbReference type="InterPro" id="IPR036116">
    <property type="entry name" value="FN3_sf"/>
</dbReference>
<accession>A0ABM0IZB8</accession>
<evidence type="ECO:0000256" key="1">
    <source>
        <dbReference type="SAM" id="MobiDB-lite"/>
    </source>
</evidence>
<dbReference type="SUPFAM" id="SSF49265">
    <property type="entry name" value="Fibronectin type III"/>
    <property type="match status" value="4"/>
</dbReference>
<dbReference type="InterPro" id="IPR015373">
    <property type="entry name" value="Interferon/interleukin_rcp_dom"/>
</dbReference>
<dbReference type="SMART" id="SM00060">
    <property type="entry name" value="FN3"/>
    <property type="match status" value="4"/>
</dbReference>
<reference evidence="5" key="1">
    <citation type="submission" date="2025-08" db="UniProtKB">
        <authorList>
            <consortium name="RefSeq"/>
        </authorList>
    </citation>
    <scope>IDENTIFICATION</scope>
</reference>
<feature type="region of interest" description="Disordered" evidence="1">
    <location>
        <begin position="511"/>
        <end position="558"/>
    </location>
</feature>
<dbReference type="Pfam" id="PF01108">
    <property type="entry name" value="Tissue_fac"/>
    <property type="match status" value="1"/>
</dbReference>
<name>A0ABM0IZB8_ECHTE</name>